<dbReference type="EMBL" id="CM046513">
    <property type="protein sequence ID" value="KAI8652423.1"/>
    <property type="molecule type" value="Genomic_DNA"/>
</dbReference>
<gene>
    <name evidence="1" type="ORF">NCS57_01306200</name>
</gene>
<evidence type="ECO:0000313" key="2">
    <source>
        <dbReference type="Proteomes" id="UP001065298"/>
    </source>
</evidence>
<accession>A0ACC0QEJ7</accession>
<dbReference type="Proteomes" id="UP001065298">
    <property type="component" value="Chromosome 11"/>
</dbReference>
<comment type="caution">
    <text evidence="1">The sequence shown here is derived from an EMBL/GenBank/DDBJ whole genome shotgun (WGS) entry which is preliminary data.</text>
</comment>
<evidence type="ECO:0000313" key="1">
    <source>
        <dbReference type="EMBL" id="KAI8652423.1"/>
    </source>
</evidence>
<name>A0ACC0QEJ7_9HYPO</name>
<keyword evidence="2" id="KW-1185">Reference proteome</keyword>
<sequence>MTMEQDADEHRFLKRTRQACLNCRRKKVRCSGDRPICTYCSRLRQKCSYDDTSKTEVLGQAPCSVSNPATKYNDEVLSMSSLESRLCSLEASVQSLIHLLTSERGLAGSKPVGGFDFVLPRQARPEGCTAGDPKVSSVISAGALISAADLYFQYCHNQPYSLFHEESFRQRLASQEPPVYLRLAFLATASRFSHLGHVHRATGVLSMYADQAWALVVKHSAVATDCADALYIAQTIHLLCVIDYSDGKCTAAWIKLGLAIRIAQRYHFNDEPDSRLEPWEREVYRRTFWSIYLLDRLISCGRERPPAIRDRDCRLRLPCSERAFRQCSQTQSPTLSQLIGDAPEVTTLPAQSHFCLIILMAATLNRVVQYILRENTQFGDAVPWSAASRYSALESTLCRLELNFGMLVPLSNILNRTLDVDGVVDMRTAGPLIYSRALFHLAGCLLHHPFLLQHRLGDTASRAPADFLRKAWASGRRHAIALSMLQQTQSLGYITVSCFRGYCAMVAGSIHILFSSDSNEEVRTASIQHYEECRNLLRELSHYWESSTRMVAKLERLYKDRNRYRQFFNCPTAIGERPKMTAVWDSIDNWVPSGRSTSPDHDPAEEMQAIHFSPSLDFFNFSNRLENINGYLPRLEEEWFQLG</sequence>
<reference evidence="1" key="1">
    <citation type="submission" date="2022-06" db="EMBL/GenBank/DDBJ databases">
        <title>Fusarium solani species complex genomes reveal bases of compartmentalisation and animal pathogenesis.</title>
        <authorList>
            <person name="Tsai I.J."/>
        </authorList>
    </citation>
    <scope>NUCLEOTIDE SEQUENCE</scope>
    <source>
        <strain evidence="1">Fu6.1</strain>
    </source>
</reference>
<organism evidence="1 2">
    <name type="scientific">Fusarium keratoplasticum</name>
    <dbReference type="NCBI Taxonomy" id="1328300"/>
    <lineage>
        <taxon>Eukaryota</taxon>
        <taxon>Fungi</taxon>
        <taxon>Dikarya</taxon>
        <taxon>Ascomycota</taxon>
        <taxon>Pezizomycotina</taxon>
        <taxon>Sordariomycetes</taxon>
        <taxon>Hypocreomycetidae</taxon>
        <taxon>Hypocreales</taxon>
        <taxon>Nectriaceae</taxon>
        <taxon>Fusarium</taxon>
        <taxon>Fusarium solani species complex</taxon>
    </lineage>
</organism>
<proteinExistence type="predicted"/>
<protein>
    <submittedName>
        <fullName evidence="1">Zn(2)-C6 fungal-type domain-containing protein</fullName>
    </submittedName>
</protein>